<dbReference type="PROSITE" id="PS00398">
    <property type="entry name" value="RECOMBINASES_2"/>
    <property type="match status" value="1"/>
</dbReference>
<gene>
    <name evidence="7" type="ORF">SAMN02745132_03908</name>
</gene>
<evidence type="ECO:0000313" key="7">
    <source>
        <dbReference type="EMBL" id="SKA64978.1"/>
    </source>
</evidence>
<keyword evidence="5" id="KW-0175">Coiled coil</keyword>
<dbReference type="GO" id="GO:0015074">
    <property type="term" value="P:DNA integration"/>
    <property type="evidence" value="ECO:0007669"/>
    <property type="project" value="UniProtKB-KW"/>
</dbReference>
<dbReference type="OrthoDB" id="9786476at2"/>
<keyword evidence="3" id="KW-0233">DNA recombination</keyword>
<evidence type="ECO:0000256" key="5">
    <source>
        <dbReference type="SAM" id="Coils"/>
    </source>
</evidence>
<dbReference type="Gene3D" id="3.40.50.1390">
    <property type="entry name" value="Resolvase, N-terminal catalytic domain"/>
    <property type="match status" value="1"/>
</dbReference>
<protein>
    <submittedName>
        <fullName evidence="7">Site-specific DNA recombinase</fullName>
    </submittedName>
</protein>
<dbReference type="RefSeq" id="WP_078754060.1">
    <property type="nucleotide sequence ID" value="NZ_FUXU01000076.1"/>
</dbReference>
<keyword evidence="8" id="KW-1185">Reference proteome</keyword>
<dbReference type="PANTHER" id="PTHR30461:SF2">
    <property type="entry name" value="SERINE RECOMBINASE PINE-RELATED"/>
    <property type="match status" value="1"/>
</dbReference>
<name>A0A1T4VJD6_9GAMM</name>
<dbReference type="GO" id="GO:0000150">
    <property type="term" value="F:DNA strand exchange activity"/>
    <property type="evidence" value="ECO:0007669"/>
    <property type="project" value="InterPro"/>
</dbReference>
<feature type="coiled-coil region" evidence="5">
    <location>
        <begin position="403"/>
        <end position="430"/>
    </location>
</feature>
<evidence type="ECO:0000256" key="1">
    <source>
        <dbReference type="ARBA" id="ARBA00022908"/>
    </source>
</evidence>
<dbReference type="InterPro" id="IPR036162">
    <property type="entry name" value="Resolvase-like_N_sf"/>
</dbReference>
<sequence length="517" mass="58629">MAYYAYTRYSSSQQNESSTTRQIELAQEWCTQNNAALSHTFSDEAVSGSRTEFDERPQLQLLLSTVKSGDVILVEQVDRLSRRHYKETLTLIWKLDALGVTLISTSQNRTITDNDISETIMSLIDADKAHQYSKQLSERSSRGKLLARKRQVEGVDGQPLSYMTPSWIRRSDDKLSYHLIPERVEVVRYMVELASFLGASAIAKRLTDEGIPCWIKSKYVNKDGETRWTASHVKTIVRNKHLSGDGDVKGIGIVQNYFPAAITKDEHIILNQHLSKRTNSKSRTNGGTTFRNLFSNLGRCGVVENGVMCGHTMWIKNCGARKNGSQRIYLYCANGCSRQMKYDGIEKSFIKFCREIDWSIFDGDSTKDETKTIELKIAEIEESKKTTQGQIDNLVLAIASTGNTALIAKLEELQGDLSAYDENLNHHKNLLRAELYKRSKTNQHDIKQLAENLSSDAESRMKLNQALRDRLDYLRFNLNNSPRPHISLRSGGRAQVIFFDDNVEAGIGYEEEEEELG</sequence>
<dbReference type="PANTHER" id="PTHR30461">
    <property type="entry name" value="DNA-INVERTASE FROM LAMBDOID PROPHAGE"/>
    <property type="match status" value="1"/>
</dbReference>
<accession>A0A1T4VJD6</accession>
<evidence type="ECO:0000313" key="8">
    <source>
        <dbReference type="Proteomes" id="UP000190162"/>
    </source>
</evidence>
<dbReference type="Pfam" id="PF00239">
    <property type="entry name" value="Resolvase"/>
    <property type="match status" value="1"/>
</dbReference>
<dbReference type="PROSITE" id="PS51736">
    <property type="entry name" value="RECOMBINASES_3"/>
    <property type="match status" value="1"/>
</dbReference>
<evidence type="ECO:0000259" key="6">
    <source>
        <dbReference type="PROSITE" id="PS51736"/>
    </source>
</evidence>
<dbReference type="Proteomes" id="UP000190162">
    <property type="component" value="Unassembled WGS sequence"/>
</dbReference>
<dbReference type="CDD" id="cd00338">
    <property type="entry name" value="Ser_Recombinase"/>
    <property type="match status" value="1"/>
</dbReference>
<keyword evidence="1" id="KW-0229">DNA integration</keyword>
<feature type="active site" description="O-(5'-phospho-DNA)-serine intermediate" evidence="4">
    <location>
        <position position="10"/>
    </location>
</feature>
<proteinExistence type="predicted"/>
<dbReference type="InterPro" id="IPR038109">
    <property type="entry name" value="DNA_bind_recomb_sf"/>
</dbReference>
<dbReference type="AlphaFoldDB" id="A0A1T4VJD6"/>
<dbReference type="Gene3D" id="3.90.1750.20">
    <property type="entry name" value="Putative Large Serine Recombinase, Chain B, Domain 2"/>
    <property type="match status" value="1"/>
</dbReference>
<dbReference type="Pfam" id="PF07508">
    <property type="entry name" value="Recombinase"/>
    <property type="match status" value="1"/>
</dbReference>
<dbReference type="SUPFAM" id="SSF53041">
    <property type="entry name" value="Resolvase-like"/>
    <property type="match status" value="1"/>
</dbReference>
<dbReference type="GO" id="GO:0003677">
    <property type="term" value="F:DNA binding"/>
    <property type="evidence" value="ECO:0007669"/>
    <property type="project" value="UniProtKB-KW"/>
</dbReference>
<dbReference type="InterPro" id="IPR050639">
    <property type="entry name" value="SSR_resolvase"/>
</dbReference>
<keyword evidence="2" id="KW-0238">DNA-binding</keyword>
<feature type="domain" description="Resolvase/invertase-type recombinase catalytic" evidence="6">
    <location>
        <begin position="2"/>
        <end position="151"/>
    </location>
</feature>
<reference evidence="8" key="1">
    <citation type="submission" date="2017-02" db="EMBL/GenBank/DDBJ databases">
        <authorList>
            <person name="Varghese N."/>
            <person name="Submissions S."/>
        </authorList>
    </citation>
    <scope>NUCLEOTIDE SEQUENCE [LARGE SCALE GENOMIC DNA]</scope>
    <source>
        <strain evidence="8">DSM 22720</strain>
    </source>
</reference>
<dbReference type="InterPro" id="IPR006119">
    <property type="entry name" value="Resolv_N"/>
</dbReference>
<evidence type="ECO:0000256" key="3">
    <source>
        <dbReference type="ARBA" id="ARBA00023172"/>
    </source>
</evidence>
<dbReference type="EMBL" id="FUXU01000076">
    <property type="protein sequence ID" value="SKA64978.1"/>
    <property type="molecule type" value="Genomic_DNA"/>
</dbReference>
<dbReference type="InterPro" id="IPR011109">
    <property type="entry name" value="DNA_bind_recombinase_dom"/>
</dbReference>
<evidence type="ECO:0000256" key="2">
    <source>
        <dbReference type="ARBA" id="ARBA00023125"/>
    </source>
</evidence>
<organism evidence="7 8">
    <name type="scientific">Enterovibrio nigricans DSM 22720</name>
    <dbReference type="NCBI Taxonomy" id="1121868"/>
    <lineage>
        <taxon>Bacteria</taxon>
        <taxon>Pseudomonadati</taxon>
        <taxon>Pseudomonadota</taxon>
        <taxon>Gammaproteobacteria</taxon>
        <taxon>Vibrionales</taxon>
        <taxon>Vibrionaceae</taxon>
        <taxon>Enterovibrio</taxon>
    </lineage>
</organism>
<dbReference type="InterPro" id="IPR006118">
    <property type="entry name" value="Recombinase_CS"/>
</dbReference>
<evidence type="ECO:0000256" key="4">
    <source>
        <dbReference type="PIRSR" id="PIRSR606118-50"/>
    </source>
</evidence>
<dbReference type="SMART" id="SM00857">
    <property type="entry name" value="Resolvase"/>
    <property type="match status" value="1"/>
</dbReference>